<organism evidence="1 2">
    <name type="scientific">Ganoderma sinense ZZ0214-1</name>
    <dbReference type="NCBI Taxonomy" id="1077348"/>
    <lineage>
        <taxon>Eukaryota</taxon>
        <taxon>Fungi</taxon>
        <taxon>Dikarya</taxon>
        <taxon>Basidiomycota</taxon>
        <taxon>Agaricomycotina</taxon>
        <taxon>Agaricomycetes</taxon>
        <taxon>Polyporales</taxon>
        <taxon>Polyporaceae</taxon>
        <taxon>Ganoderma</taxon>
    </lineage>
</organism>
<keyword evidence="2" id="KW-1185">Reference proteome</keyword>
<dbReference type="InterPro" id="IPR050587">
    <property type="entry name" value="GNT1/Glycosyltrans_8"/>
</dbReference>
<sequence>MTKLDKPLWLSPGCLEYSSPRGSGLPSLSNIFLDNDYAEDHDPITVLSNSKEPPFFSGVDWSRFAYSQYATNSAYLCNSLMFFASLERLGSKASRLLMFPNSMKPDPNGTSDSRLLLKAQNEYGVKLVPIAVQHRSGGDSFNQTQYDRVLALDSDSTLLQHMDELFLLPPAPVALPRAYWLKGASPTLTTALILLQPSTAEFARVASAIATANGGVFDMEIVNTLYGRDCMVLPHRRYVLLTGEFRIVDANGTGKGHAAYLGNEYETWDADKALREAKFLHFSDWPMPKPWLDAPDVTMQDV</sequence>
<dbReference type="InterPro" id="IPR029044">
    <property type="entry name" value="Nucleotide-diphossugar_trans"/>
</dbReference>
<dbReference type="OrthoDB" id="3055720at2759"/>
<name>A0A2G8RMK3_9APHY</name>
<protein>
    <submittedName>
        <fullName evidence="1">Uncharacterized protein</fullName>
    </submittedName>
</protein>
<dbReference type="PANTHER" id="PTHR11183">
    <property type="entry name" value="GLYCOGENIN SUBFAMILY MEMBER"/>
    <property type="match status" value="1"/>
</dbReference>
<dbReference type="SUPFAM" id="SSF53448">
    <property type="entry name" value="Nucleotide-diphospho-sugar transferases"/>
    <property type="match status" value="1"/>
</dbReference>
<evidence type="ECO:0000313" key="2">
    <source>
        <dbReference type="Proteomes" id="UP000230002"/>
    </source>
</evidence>
<dbReference type="Gene3D" id="3.90.550.10">
    <property type="entry name" value="Spore Coat Polysaccharide Biosynthesis Protein SpsA, Chain A"/>
    <property type="match status" value="1"/>
</dbReference>
<reference evidence="1 2" key="1">
    <citation type="journal article" date="2015" name="Sci. Rep.">
        <title>Chromosome-level genome map provides insights into diverse defense mechanisms in the medicinal fungus Ganoderma sinense.</title>
        <authorList>
            <person name="Zhu Y."/>
            <person name="Xu J."/>
            <person name="Sun C."/>
            <person name="Zhou S."/>
            <person name="Xu H."/>
            <person name="Nelson D.R."/>
            <person name="Qian J."/>
            <person name="Song J."/>
            <person name="Luo H."/>
            <person name="Xiang L."/>
            <person name="Li Y."/>
            <person name="Xu Z."/>
            <person name="Ji A."/>
            <person name="Wang L."/>
            <person name="Lu S."/>
            <person name="Hayward A."/>
            <person name="Sun W."/>
            <person name="Li X."/>
            <person name="Schwartz D.C."/>
            <person name="Wang Y."/>
            <person name="Chen S."/>
        </authorList>
    </citation>
    <scope>NUCLEOTIDE SEQUENCE [LARGE SCALE GENOMIC DNA]</scope>
    <source>
        <strain evidence="1 2">ZZ0214-1</strain>
    </source>
</reference>
<evidence type="ECO:0000313" key="1">
    <source>
        <dbReference type="EMBL" id="PIL22730.1"/>
    </source>
</evidence>
<comment type="caution">
    <text evidence="1">The sequence shown here is derived from an EMBL/GenBank/DDBJ whole genome shotgun (WGS) entry which is preliminary data.</text>
</comment>
<proteinExistence type="predicted"/>
<dbReference type="AlphaFoldDB" id="A0A2G8RMK3"/>
<dbReference type="STRING" id="1077348.A0A2G8RMK3"/>
<dbReference type="EMBL" id="AYKW01000069">
    <property type="protein sequence ID" value="PIL22730.1"/>
    <property type="molecule type" value="Genomic_DNA"/>
</dbReference>
<dbReference type="Proteomes" id="UP000230002">
    <property type="component" value="Unassembled WGS sequence"/>
</dbReference>
<gene>
    <name evidence="1" type="ORF">GSI_15423</name>
</gene>
<accession>A0A2G8RMK3</accession>